<dbReference type="Pfam" id="PF10014">
    <property type="entry name" value="2OG-Fe_Oxy_2"/>
    <property type="match status" value="1"/>
</dbReference>
<dbReference type="OrthoDB" id="6681382at2"/>
<keyword evidence="2" id="KW-1185">Reference proteome</keyword>
<protein>
    <recommendedName>
        <fullName evidence="3">2OG-Fe dioxygenase family protein</fullName>
    </recommendedName>
</protein>
<evidence type="ECO:0000313" key="2">
    <source>
        <dbReference type="Proteomes" id="UP000295150"/>
    </source>
</evidence>
<dbReference type="AlphaFoldDB" id="A0A4R6HTX0"/>
<dbReference type="RefSeq" id="WP_133482621.1">
    <property type="nucleotide sequence ID" value="NZ_SNWH01000004.1"/>
</dbReference>
<name>A0A4R6HTX0_9GAMM</name>
<accession>A0A4R6HTX0</accession>
<gene>
    <name evidence="1" type="ORF">DFO68_104193</name>
</gene>
<dbReference type="Proteomes" id="UP000295150">
    <property type="component" value="Unassembled WGS sequence"/>
</dbReference>
<comment type="caution">
    <text evidence="1">The sequence shown here is derived from an EMBL/GenBank/DDBJ whole genome shotgun (WGS) entry which is preliminary data.</text>
</comment>
<evidence type="ECO:0000313" key="1">
    <source>
        <dbReference type="EMBL" id="TDO12680.1"/>
    </source>
</evidence>
<reference evidence="1 2" key="1">
    <citation type="submission" date="2019-03" db="EMBL/GenBank/DDBJ databases">
        <title>Freshwater and sediment microbial communities from various areas in North America, analyzing microbe dynamics in response to fracking.</title>
        <authorList>
            <person name="Lamendella R."/>
        </authorList>
    </citation>
    <scope>NUCLEOTIDE SEQUENCE [LARGE SCALE GENOMIC DNA]</scope>
    <source>
        <strain evidence="1 2">1_TX</strain>
    </source>
</reference>
<evidence type="ECO:0008006" key="3">
    <source>
        <dbReference type="Google" id="ProtNLM"/>
    </source>
</evidence>
<sequence>MALNESGYAIIELPEIGEELIESFNRLVADPYIGNGNRHRRFSQYKMSFSGEEWKFHLLPHRPYMTFPKYNKVAGGIKRYYEPLEVDFTPFIAAGAKSIPLDTSDEWQINVHQYRVITNSEVVGVTVPEGPHQDGHDYVMIAVIRRNRVTGGEMSLLPVGGEGEAFFKTTVLDGQAALLDDRRMFHYVSEIEPVEEDGHRDIFVVAFSRWADRWHGDDFEKKVVGESQLSPAAEVS</sequence>
<dbReference type="GO" id="GO:0051213">
    <property type="term" value="F:dioxygenase activity"/>
    <property type="evidence" value="ECO:0007669"/>
    <property type="project" value="InterPro"/>
</dbReference>
<organism evidence="1 2">
    <name type="scientific">Halomonas ventosae</name>
    <dbReference type="NCBI Taxonomy" id="229007"/>
    <lineage>
        <taxon>Bacteria</taxon>
        <taxon>Pseudomonadati</taxon>
        <taxon>Pseudomonadota</taxon>
        <taxon>Gammaproteobacteria</taxon>
        <taxon>Oceanospirillales</taxon>
        <taxon>Halomonadaceae</taxon>
        <taxon>Halomonas</taxon>
    </lineage>
</organism>
<dbReference type="Gene3D" id="2.60.120.620">
    <property type="entry name" value="q2cbj1_9rhob like domain"/>
    <property type="match status" value="1"/>
</dbReference>
<dbReference type="EMBL" id="SNWH01000004">
    <property type="protein sequence ID" value="TDO12680.1"/>
    <property type="molecule type" value="Genomic_DNA"/>
</dbReference>
<dbReference type="InterPro" id="IPR018724">
    <property type="entry name" value="2OG-Fe_dioxygenase"/>
</dbReference>
<proteinExistence type="predicted"/>